<gene>
    <name evidence="1" type="ORF">PLOB_00014911</name>
</gene>
<reference evidence="1 2" key="1">
    <citation type="submission" date="2022-05" db="EMBL/GenBank/DDBJ databases">
        <authorList>
            <consortium name="Genoscope - CEA"/>
            <person name="William W."/>
        </authorList>
    </citation>
    <scope>NUCLEOTIDE SEQUENCE [LARGE SCALE GENOMIC DNA]</scope>
</reference>
<feature type="non-terminal residue" evidence="1">
    <location>
        <position position="107"/>
    </location>
</feature>
<dbReference type="Proteomes" id="UP001159405">
    <property type="component" value="Unassembled WGS sequence"/>
</dbReference>
<keyword evidence="2" id="KW-1185">Reference proteome</keyword>
<proteinExistence type="predicted"/>
<dbReference type="SUPFAM" id="SSF56219">
    <property type="entry name" value="DNase I-like"/>
    <property type="match status" value="1"/>
</dbReference>
<name>A0ABN8NEN7_9CNID</name>
<sequence>MTNLQGLRCCFTINDFCPQSNVRTAYGTAVYIKNSIKCKSEPYRCNFNDVEITVCIIHQPFPNLHIIGIYRSKAKINLQSFITAINHVLDTVICDCNTPTVILGDFN</sequence>
<evidence type="ECO:0000313" key="1">
    <source>
        <dbReference type="EMBL" id="CAH3106675.1"/>
    </source>
</evidence>
<organism evidence="1 2">
    <name type="scientific">Porites lobata</name>
    <dbReference type="NCBI Taxonomy" id="104759"/>
    <lineage>
        <taxon>Eukaryota</taxon>
        <taxon>Metazoa</taxon>
        <taxon>Cnidaria</taxon>
        <taxon>Anthozoa</taxon>
        <taxon>Hexacorallia</taxon>
        <taxon>Scleractinia</taxon>
        <taxon>Fungiina</taxon>
        <taxon>Poritidae</taxon>
        <taxon>Porites</taxon>
    </lineage>
</organism>
<protein>
    <recommendedName>
        <fullName evidence="3">Endonuclease/exonuclease/phosphatase domain-containing protein</fullName>
    </recommendedName>
</protein>
<dbReference type="EMBL" id="CALNXK010000019">
    <property type="protein sequence ID" value="CAH3106675.1"/>
    <property type="molecule type" value="Genomic_DNA"/>
</dbReference>
<comment type="caution">
    <text evidence="1">The sequence shown here is derived from an EMBL/GenBank/DDBJ whole genome shotgun (WGS) entry which is preliminary data.</text>
</comment>
<evidence type="ECO:0000313" key="2">
    <source>
        <dbReference type="Proteomes" id="UP001159405"/>
    </source>
</evidence>
<evidence type="ECO:0008006" key="3">
    <source>
        <dbReference type="Google" id="ProtNLM"/>
    </source>
</evidence>
<dbReference type="InterPro" id="IPR036691">
    <property type="entry name" value="Endo/exonu/phosph_ase_sf"/>
</dbReference>
<dbReference type="Gene3D" id="3.60.10.10">
    <property type="entry name" value="Endonuclease/exonuclease/phosphatase"/>
    <property type="match status" value="1"/>
</dbReference>
<accession>A0ABN8NEN7</accession>